<evidence type="ECO:0000256" key="1">
    <source>
        <dbReference type="SAM" id="MobiDB-lite"/>
    </source>
</evidence>
<gene>
    <name evidence="2" type="ORF">BDZ83DRAFT_649762</name>
</gene>
<dbReference type="Proteomes" id="UP001244207">
    <property type="component" value="Unassembled WGS sequence"/>
</dbReference>
<dbReference type="GeneID" id="85394208"/>
<comment type="caution">
    <text evidence="2">The sequence shown here is derived from an EMBL/GenBank/DDBJ whole genome shotgun (WGS) entry which is preliminary data.</text>
</comment>
<proteinExistence type="predicted"/>
<feature type="region of interest" description="Disordered" evidence="1">
    <location>
        <begin position="182"/>
        <end position="215"/>
    </location>
</feature>
<protein>
    <submittedName>
        <fullName evidence="2">Uncharacterized protein</fullName>
    </submittedName>
</protein>
<dbReference type="RefSeq" id="XP_060367234.1">
    <property type="nucleotide sequence ID" value="XM_060510309.1"/>
</dbReference>
<sequence>MMSTGAGRQGMLNFRVTHPDVFTHGICGRKDCYRGSPAAADCEFHGNAVRDIIRSRRDQRRARLQQRCRTHSIGGSIDMTPTAATASASASTSRSVTPLKRQPSQSSSISKPDSPLSFTSSEFSADFSPCVSPLMEDLMLEVTDAIESSGHTPERLAMPPRRTTSAFNMDDIFRMIDEAQREYESLSDAPVTPARSRNEIPRKPRWSWESLLGPS</sequence>
<feature type="compositionally biased region" description="Low complexity" evidence="1">
    <location>
        <begin position="80"/>
        <end position="115"/>
    </location>
</feature>
<dbReference type="AlphaFoldDB" id="A0AAD8UU67"/>
<dbReference type="EMBL" id="JAHMHS010000026">
    <property type="protein sequence ID" value="KAK1727179.1"/>
    <property type="molecule type" value="Genomic_DNA"/>
</dbReference>
<name>A0AAD8UU67_GLOAC</name>
<keyword evidence="3" id="KW-1185">Reference proteome</keyword>
<feature type="compositionally biased region" description="Basic residues" evidence="1">
    <location>
        <begin position="57"/>
        <end position="70"/>
    </location>
</feature>
<accession>A0AAD8UU67</accession>
<feature type="region of interest" description="Disordered" evidence="1">
    <location>
        <begin position="57"/>
        <end position="115"/>
    </location>
</feature>
<reference evidence="2" key="1">
    <citation type="submission" date="2021-12" db="EMBL/GenBank/DDBJ databases">
        <title>Comparative genomics, transcriptomics and evolutionary studies reveal genomic signatures of adaptation to plant cell wall in hemibiotrophic fungi.</title>
        <authorList>
            <consortium name="DOE Joint Genome Institute"/>
            <person name="Baroncelli R."/>
            <person name="Diaz J.F."/>
            <person name="Benocci T."/>
            <person name="Peng M."/>
            <person name="Battaglia E."/>
            <person name="Haridas S."/>
            <person name="Andreopoulos W."/>
            <person name="Labutti K."/>
            <person name="Pangilinan J."/>
            <person name="Floch G.L."/>
            <person name="Makela M.R."/>
            <person name="Henrissat B."/>
            <person name="Grigoriev I.V."/>
            <person name="Crouch J.A."/>
            <person name="De Vries R.P."/>
            <person name="Sukno S.A."/>
            <person name="Thon M.R."/>
        </authorList>
    </citation>
    <scope>NUCLEOTIDE SEQUENCE</scope>
    <source>
        <strain evidence="2">CBS 112980</strain>
    </source>
</reference>
<organism evidence="2 3">
    <name type="scientific">Glomerella acutata</name>
    <name type="common">Colletotrichum acutatum</name>
    <dbReference type="NCBI Taxonomy" id="27357"/>
    <lineage>
        <taxon>Eukaryota</taxon>
        <taxon>Fungi</taxon>
        <taxon>Dikarya</taxon>
        <taxon>Ascomycota</taxon>
        <taxon>Pezizomycotina</taxon>
        <taxon>Sordariomycetes</taxon>
        <taxon>Hypocreomycetidae</taxon>
        <taxon>Glomerellales</taxon>
        <taxon>Glomerellaceae</taxon>
        <taxon>Colletotrichum</taxon>
        <taxon>Colletotrichum acutatum species complex</taxon>
    </lineage>
</organism>
<evidence type="ECO:0000313" key="2">
    <source>
        <dbReference type="EMBL" id="KAK1727179.1"/>
    </source>
</evidence>
<evidence type="ECO:0000313" key="3">
    <source>
        <dbReference type="Proteomes" id="UP001244207"/>
    </source>
</evidence>